<dbReference type="Proteomes" id="UP000094056">
    <property type="component" value="Unassembled WGS sequence"/>
</dbReference>
<evidence type="ECO:0000259" key="1">
    <source>
        <dbReference type="Pfam" id="PF00534"/>
    </source>
</evidence>
<protein>
    <submittedName>
        <fullName evidence="3">Glycosyltransferase</fullName>
    </submittedName>
</protein>
<dbReference type="GO" id="GO:0016757">
    <property type="term" value="F:glycosyltransferase activity"/>
    <property type="evidence" value="ECO:0007669"/>
    <property type="project" value="InterPro"/>
</dbReference>
<dbReference type="Pfam" id="PF00534">
    <property type="entry name" value="Glycos_transf_1"/>
    <property type="match status" value="1"/>
</dbReference>
<keyword evidence="3" id="KW-0808">Transferase</keyword>
<gene>
    <name evidence="3" type="ORF">SCARUB_00726</name>
</gene>
<evidence type="ECO:0000313" key="4">
    <source>
        <dbReference type="Proteomes" id="UP000094056"/>
    </source>
</evidence>
<dbReference type="InterPro" id="IPR050194">
    <property type="entry name" value="Glycosyltransferase_grp1"/>
</dbReference>
<feature type="domain" description="Glycosyl transferase family 1" evidence="1">
    <location>
        <begin position="182"/>
        <end position="350"/>
    </location>
</feature>
<feature type="domain" description="Glycosyltransferase subfamily 4-like N-terminal" evidence="2">
    <location>
        <begin position="16"/>
        <end position="171"/>
    </location>
</feature>
<dbReference type="SUPFAM" id="SSF53756">
    <property type="entry name" value="UDP-Glycosyltransferase/glycogen phosphorylase"/>
    <property type="match status" value="1"/>
</dbReference>
<evidence type="ECO:0000259" key="2">
    <source>
        <dbReference type="Pfam" id="PF13439"/>
    </source>
</evidence>
<dbReference type="CDD" id="cd03801">
    <property type="entry name" value="GT4_PimA-like"/>
    <property type="match status" value="1"/>
</dbReference>
<sequence>MGTKFNILYLHNESIMGGAEVSLLNLMKVLNKKLFRPHFTCSKEGPFIDELRKMEIYPDFVQFPSIKWPNPVKICNTIRNLIHIIEKKHINLIHSNQPRSNLFGAIAAKIKNVPIVWHERCLESGRFDSDNFFSFLPDKIICNSDAVRSRFTKRKKIGAKIRTIINGVDLTEFSPELNGNVIRSEFKIDEDEPIIGTVGRIDPEKGYEYFLESARIVSQDFKNVRFLVVGEAFNNPSLEESLYEMSVEKGIDKKTIFTGFRRDIPQILASMDVVVLPSEIDACSRVLFESMAMKKPVVATNVGGTPEIVQDGITGLLVKPRDSSSMAKCIMKLLHNKYLAEQYGNAGRKRVEEMFTIERNIEETEKVYLELLDINRLSENKQEQYFLSF</sequence>
<dbReference type="Pfam" id="PF13439">
    <property type="entry name" value="Glyco_transf_4"/>
    <property type="match status" value="1"/>
</dbReference>
<comment type="caution">
    <text evidence="3">The sequence shown here is derived from an EMBL/GenBank/DDBJ whole genome shotgun (WGS) entry which is preliminary data.</text>
</comment>
<dbReference type="InterPro" id="IPR001296">
    <property type="entry name" value="Glyco_trans_1"/>
</dbReference>
<accession>A0A1E3XEV0</accession>
<organism evidence="3 4">
    <name type="scientific">Candidatus Scalindua rubra</name>
    <dbReference type="NCBI Taxonomy" id="1872076"/>
    <lineage>
        <taxon>Bacteria</taxon>
        <taxon>Pseudomonadati</taxon>
        <taxon>Planctomycetota</taxon>
        <taxon>Candidatus Brocadiia</taxon>
        <taxon>Candidatus Brocadiales</taxon>
        <taxon>Candidatus Scalinduaceae</taxon>
        <taxon>Candidatus Scalindua</taxon>
    </lineage>
</organism>
<dbReference type="Gene3D" id="3.40.50.2000">
    <property type="entry name" value="Glycogen Phosphorylase B"/>
    <property type="match status" value="2"/>
</dbReference>
<dbReference type="PANTHER" id="PTHR45947:SF3">
    <property type="entry name" value="SULFOQUINOVOSYL TRANSFERASE SQD2"/>
    <property type="match status" value="1"/>
</dbReference>
<proteinExistence type="predicted"/>
<dbReference type="PANTHER" id="PTHR45947">
    <property type="entry name" value="SULFOQUINOVOSYL TRANSFERASE SQD2"/>
    <property type="match status" value="1"/>
</dbReference>
<name>A0A1E3XEV0_9BACT</name>
<dbReference type="AlphaFoldDB" id="A0A1E3XEV0"/>
<dbReference type="EMBL" id="MAYW01000012">
    <property type="protein sequence ID" value="ODS34156.1"/>
    <property type="molecule type" value="Genomic_DNA"/>
</dbReference>
<evidence type="ECO:0000313" key="3">
    <source>
        <dbReference type="EMBL" id="ODS34156.1"/>
    </source>
</evidence>
<dbReference type="InterPro" id="IPR028098">
    <property type="entry name" value="Glyco_trans_4-like_N"/>
</dbReference>
<reference evidence="3 4" key="1">
    <citation type="submission" date="2016-07" db="EMBL/GenBank/DDBJ databases">
        <title>Draft genome of Scalindua rubra, obtained from a brine-seawater interface in the Red Sea, sheds light on salt adaptation in anammox bacteria.</title>
        <authorList>
            <person name="Speth D.R."/>
            <person name="Lagkouvardos I."/>
            <person name="Wang Y."/>
            <person name="Qian P.-Y."/>
            <person name="Dutilh B.E."/>
            <person name="Jetten M.S."/>
        </authorList>
    </citation>
    <scope>NUCLEOTIDE SEQUENCE [LARGE SCALE GENOMIC DNA]</scope>
    <source>
        <strain evidence="3">BSI-1</strain>
    </source>
</reference>